<dbReference type="KEGG" id="nsl:BOX37_11020"/>
<dbReference type="Proteomes" id="UP000183810">
    <property type="component" value="Chromosome"/>
</dbReference>
<sequence length="110" mass="11373">MTSQQIKVEPGAIRAHAAKVGAVAVDLAGALEAASYLAHADDGYGMLVRPYAAMTLTDLHDSITEALTTLDELTGAMPGKLRTAADAFENRDGSFAGDIAAKAAEIAERV</sequence>
<gene>
    <name evidence="1" type="ORF">BOX37_11020</name>
</gene>
<dbReference type="InterPro" id="IPR022536">
    <property type="entry name" value="EspC"/>
</dbReference>
<organism evidence="1 2">
    <name type="scientific">Nocardia mangyaensis</name>
    <dbReference type="NCBI Taxonomy" id="2213200"/>
    <lineage>
        <taxon>Bacteria</taxon>
        <taxon>Bacillati</taxon>
        <taxon>Actinomycetota</taxon>
        <taxon>Actinomycetes</taxon>
        <taxon>Mycobacteriales</taxon>
        <taxon>Nocardiaceae</taxon>
        <taxon>Nocardia</taxon>
    </lineage>
</organism>
<evidence type="ECO:0000313" key="2">
    <source>
        <dbReference type="Proteomes" id="UP000183810"/>
    </source>
</evidence>
<keyword evidence="2" id="KW-1185">Reference proteome</keyword>
<proteinExistence type="predicted"/>
<reference evidence="1" key="1">
    <citation type="submission" date="2016-11" db="EMBL/GenBank/DDBJ databases">
        <authorList>
            <person name="Jaros S."/>
            <person name="Januszkiewicz K."/>
            <person name="Wedrychowicz H."/>
        </authorList>
    </citation>
    <scope>NUCLEOTIDE SEQUENCE [LARGE SCALE GENOMIC DNA]</scope>
    <source>
        <strain evidence="1">Y48</strain>
    </source>
</reference>
<accession>A0A1J0VQS6</accession>
<dbReference type="EMBL" id="CP018082">
    <property type="protein sequence ID" value="APE34400.1"/>
    <property type="molecule type" value="Genomic_DNA"/>
</dbReference>
<dbReference type="RefSeq" id="WP_071927580.1">
    <property type="nucleotide sequence ID" value="NZ_CP018082.1"/>
</dbReference>
<evidence type="ECO:0008006" key="3">
    <source>
        <dbReference type="Google" id="ProtNLM"/>
    </source>
</evidence>
<dbReference type="GO" id="GO:0009306">
    <property type="term" value="P:protein secretion"/>
    <property type="evidence" value="ECO:0007669"/>
    <property type="project" value="InterPro"/>
</dbReference>
<name>A0A1J0VQS6_9NOCA</name>
<protein>
    <recommendedName>
        <fullName evidence="3">ESX-1 secretion-associated protein</fullName>
    </recommendedName>
</protein>
<dbReference type="OrthoDB" id="4551840at2"/>
<dbReference type="Pfam" id="PF10824">
    <property type="entry name" value="T7SS_ESX_EspC"/>
    <property type="match status" value="1"/>
</dbReference>
<evidence type="ECO:0000313" key="1">
    <source>
        <dbReference type="EMBL" id="APE34400.1"/>
    </source>
</evidence>
<dbReference type="AlphaFoldDB" id="A0A1J0VQS6"/>